<proteinExistence type="predicted"/>
<evidence type="ECO:0000313" key="1">
    <source>
        <dbReference type="EMBL" id="KAL0908118.1"/>
    </source>
</evidence>
<organism evidence="1 2">
    <name type="scientific">Dendrobium thyrsiflorum</name>
    <name type="common">Pinecone-like raceme dendrobium</name>
    <name type="synonym">Orchid</name>
    <dbReference type="NCBI Taxonomy" id="117978"/>
    <lineage>
        <taxon>Eukaryota</taxon>
        <taxon>Viridiplantae</taxon>
        <taxon>Streptophyta</taxon>
        <taxon>Embryophyta</taxon>
        <taxon>Tracheophyta</taxon>
        <taxon>Spermatophyta</taxon>
        <taxon>Magnoliopsida</taxon>
        <taxon>Liliopsida</taxon>
        <taxon>Asparagales</taxon>
        <taxon>Orchidaceae</taxon>
        <taxon>Epidendroideae</taxon>
        <taxon>Malaxideae</taxon>
        <taxon>Dendrobiinae</taxon>
        <taxon>Dendrobium</taxon>
    </lineage>
</organism>
<accession>A0ABD0U6H0</accession>
<sequence length="111" mass="12389">MQRGGAAVLTWRQRAIVSEGRSNGRGEAASAGYFTNGLRKFHSVKMSGMSGEMPSRALISGMEKGESFAQLKWRLMCDDVGERWRSLRRLLAINGDSTKLWLRLGWEKAAL</sequence>
<keyword evidence="2" id="KW-1185">Reference proteome</keyword>
<reference evidence="1 2" key="1">
    <citation type="journal article" date="2024" name="Plant Biotechnol. J.">
        <title>Dendrobium thyrsiflorum genome and its molecular insights into genes involved in important horticultural traits.</title>
        <authorList>
            <person name="Chen B."/>
            <person name="Wang J.Y."/>
            <person name="Zheng P.J."/>
            <person name="Li K.L."/>
            <person name="Liang Y.M."/>
            <person name="Chen X.F."/>
            <person name="Zhang C."/>
            <person name="Zhao X."/>
            <person name="He X."/>
            <person name="Zhang G.Q."/>
            <person name="Liu Z.J."/>
            <person name="Xu Q."/>
        </authorList>
    </citation>
    <scope>NUCLEOTIDE SEQUENCE [LARGE SCALE GENOMIC DNA]</scope>
    <source>
        <strain evidence="1">GZMU011</strain>
    </source>
</reference>
<dbReference type="Proteomes" id="UP001552299">
    <property type="component" value="Unassembled WGS sequence"/>
</dbReference>
<name>A0ABD0U6H0_DENTH</name>
<dbReference type="AlphaFoldDB" id="A0ABD0U6H0"/>
<evidence type="ECO:0000313" key="2">
    <source>
        <dbReference type="Proteomes" id="UP001552299"/>
    </source>
</evidence>
<comment type="caution">
    <text evidence="1">The sequence shown here is derived from an EMBL/GenBank/DDBJ whole genome shotgun (WGS) entry which is preliminary data.</text>
</comment>
<dbReference type="EMBL" id="JANQDX010000017">
    <property type="protein sequence ID" value="KAL0908118.1"/>
    <property type="molecule type" value="Genomic_DNA"/>
</dbReference>
<gene>
    <name evidence="1" type="ORF">M5K25_022591</name>
</gene>
<protein>
    <submittedName>
        <fullName evidence="1">Uncharacterized protein</fullName>
    </submittedName>
</protein>